<dbReference type="VEuPathDB" id="VectorBase:GBRI026562"/>
<dbReference type="SUPFAM" id="SSF52096">
    <property type="entry name" value="ClpP/crotonase"/>
    <property type="match status" value="2"/>
</dbReference>
<dbReference type="Pfam" id="PF01039">
    <property type="entry name" value="Carboxyl_trans"/>
    <property type="match status" value="1"/>
</dbReference>
<dbReference type="EnsemblMetazoa" id="GBRI026562-RA">
    <property type="protein sequence ID" value="GBRI026562-PA"/>
    <property type="gene ID" value="GBRI026562"/>
</dbReference>
<feature type="domain" description="CoA carboxyltransferase N-terminal" evidence="9">
    <location>
        <begin position="50"/>
        <end position="307"/>
    </location>
</feature>
<evidence type="ECO:0000256" key="3">
    <source>
        <dbReference type="ARBA" id="ARBA00026116"/>
    </source>
</evidence>
<evidence type="ECO:0000256" key="4">
    <source>
        <dbReference type="ARBA" id="ARBA00031109"/>
    </source>
</evidence>
<dbReference type="InterPro" id="IPR029045">
    <property type="entry name" value="ClpP/crotonase-like_dom_sf"/>
</dbReference>
<sequence>MLKLKNLLRVKLQNKNWSNNIRLIHVGEADVLPTSVDTNSDEFKENATEMSKLIIELRDITKQVLSGGGDKAIERHTSRGKLLARERVNKLLDKGSAFLELSTLAGYQLYGDEVVNSGGIITGIGRVSGTECLIVANDATVKGGSYYPITVKKHIRAQEVAQENRLPCIYLVDSGGANLPRQAEVFPDKLHFGRIFYNQANMSALGIPQIAVVLGSCTAGGAYVPAMADESIIVKRQGTIFLAGPPLVKAATGEEVSAEELGGADLHCKTSGVTDHYAVDDEHALFLARQVVSNLNLAATNAYSNHLMYSSKETIKMVNNSDYRQIEEPKYDPQELYGIVGPNLTKSFDVREVIARLVDGSRFTEFKKLYGDTLVCGFAQLYGHRVGIIGNNGVLFSESALKGAHFIQLCCQRNIPLVFLQNITGFMVGREAEAQGIAKNGAKMVTAVATANVPKFTVIIGGSYGAGNYGMCGRAYSPRFLYMWPNSRISVMGGVQAANVLAQITADQRKRAGKEFTEAEANKLKAPIVETFEKEGSPYYSTARLWDDGIIDPANTRQVLGLSLKAALNNPSDGTKFGVFRM</sequence>
<evidence type="ECO:0000256" key="8">
    <source>
        <dbReference type="ARBA" id="ARBA00069234"/>
    </source>
</evidence>
<evidence type="ECO:0000256" key="5">
    <source>
        <dbReference type="ARBA" id="ARBA00031237"/>
    </source>
</evidence>
<accession>A0A1A9WNW0</accession>
<evidence type="ECO:0000256" key="2">
    <source>
        <dbReference type="ARBA" id="ARBA00025711"/>
    </source>
</evidence>
<dbReference type="AlphaFoldDB" id="A0A1A9WNW0"/>
<evidence type="ECO:0000256" key="6">
    <source>
        <dbReference type="ARBA" id="ARBA00031404"/>
    </source>
</evidence>
<dbReference type="FunFam" id="3.90.226.10:FF:000004">
    <property type="entry name" value="Methylcrotonoyl-CoA carboxylase beta chain"/>
    <property type="match status" value="1"/>
</dbReference>
<evidence type="ECO:0000256" key="1">
    <source>
        <dbReference type="ARBA" id="ARBA00006102"/>
    </source>
</evidence>
<dbReference type="InterPro" id="IPR034733">
    <property type="entry name" value="AcCoA_carboxyl_beta"/>
</dbReference>
<dbReference type="InterPro" id="IPR045190">
    <property type="entry name" value="MCCB/AccD1-like"/>
</dbReference>
<dbReference type="PANTHER" id="PTHR22855">
    <property type="entry name" value="ACETYL, PROPIONYL, PYRUVATE, AND GLUTACONYL CARBOXYLASE-RELATED"/>
    <property type="match status" value="1"/>
</dbReference>
<evidence type="ECO:0000313" key="11">
    <source>
        <dbReference type="EnsemblMetazoa" id="GBRI026562-PA"/>
    </source>
</evidence>
<evidence type="ECO:0000259" key="10">
    <source>
        <dbReference type="PROSITE" id="PS50989"/>
    </source>
</evidence>
<dbReference type="PROSITE" id="PS50980">
    <property type="entry name" value="COA_CT_NTER"/>
    <property type="match status" value="1"/>
</dbReference>
<evidence type="ECO:0000259" key="9">
    <source>
        <dbReference type="PROSITE" id="PS50980"/>
    </source>
</evidence>
<comment type="similarity">
    <text evidence="1">Belongs to the AccD/PCCB family.</text>
</comment>
<dbReference type="InterPro" id="IPR011763">
    <property type="entry name" value="COA_CT_C"/>
</dbReference>
<dbReference type="UniPathway" id="UPA00363">
    <property type="reaction ID" value="UER00861"/>
</dbReference>
<dbReference type="Gene3D" id="3.90.226.10">
    <property type="entry name" value="2-enoyl-CoA Hydratase, Chain A, domain 1"/>
    <property type="match status" value="2"/>
</dbReference>
<comment type="pathway">
    <text evidence="2">Amino-acid degradation; L-leucine degradation; (S)-3-hydroxy-3-methylglutaryl-CoA from 3-isovaleryl-CoA: step 2/3.</text>
</comment>
<reference evidence="12" key="1">
    <citation type="submission" date="2014-03" db="EMBL/GenBank/DDBJ databases">
        <authorList>
            <person name="Aksoy S."/>
            <person name="Warren W."/>
            <person name="Wilson R.K."/>
        </authorList>
    </citation>
    <scope>NUCLEOTIDE SEQUENCE [LARGE SCALE GENOMIC DNA]</scope>
    <source>
        <strain evidence="12">IAEA</strain>
    </source>
</reference>
<comment type="catalytic activity">
    <reaction evidence="7">
        <text>3-methylbut-2-enoyl-CoA + hydrogencarbonate + ATP = 3-methyl-(2E)-glutaconyl-CoA + ADP + phosphate + H(+)</text>
        <dbReference type="Rhea" id="RHEA:13589"/>
        <dbReference type="ChEBI" id="CHEBI:15378"/>
        <dbReference type="ChEBI" id="CHEBI:17544"/>
        <dbReference type="ChEBI" id="CHEBI:30616"/>
        <dbReference type="ChEBI" id="CHEBI:43474"/>
        <dbReference type="ChEBI" id="CHEBI:57344"/>
        <dbReference type="ChEBI" id="CHEBI:57346"/>
        <dbReference type="ChEBI" id="CHEBI:456216"/>
        <dbReference type="EC" id="6.4.1.4"/>
    </reaction>
</comment>
<dbReference type="GO" id="GO:0004485">
    <property type="term" value="F:methylcrotonoyl-CoA carboxylase activity"/>
    <property type="evidence" value="ECO:0007669"/>
    <property type="project" value="UniProtKB-EC"/>
</dbReference>
<dbReference type="GO" id="GO:1905202">
    <property type="term" value="C:methylcrotonoyl-CoA carboxylase complex"/>
    <property type="evidence" value="ECO:0007669"/>
    <property type="project" value="TreeGrafter"/>
</dbReference>
<dbReference type="GO" id="GO:0006552">
    <property type="term" value="P:L-leucine catabolic process"/>
    <property type="evidence" value="ECO:0007669"/>
    <property type="project" value="UniProtKB-UniPathway"/>
</dbReference>
<dbReference type="FunFam" id="3.90.226.10:FF:000007">
    <property type="entry name" value="Methylcrotonoyl-CoA carboxylase subunit beta"/>
    <property type="match status" value="1"/>
</dbReference>
<keyword evidence="12" id="KW-1185">Reference proteome</keyword>
<evidence type="ECO:0000256" key="7">
    <source>
        <dbReference type="ARBA" id="ARBA00052347"/>
    </source>
</evidence>
<evidence type="ECO:0000313" key="12">
    <source>
        <dbReference type="Proteomes" id="UP000091820"/>
    </source>
</evidence>
<feature type="domain" description="CoA carboxyltransferase C-terminal" evidence="10">
    <location>
        <begin position="325"/>
        <end position="574"/>
    </location>
</feature>
<organism evidence="11 12">
    <name type="scientific">Glossina brevipalpis</name>
    <dbReference type="NCBI Taxonomy" id="37001"/>
    <lineage>
        <taxon>Eukaryota</taxon>
        <taxon>Metazoa</taxon>
        <taxon>Ecdysozoa</taxon>
        <taxon>Arthropoda</taxon>
        <taxon>Hexapoda</taxon>
        <taxon>Insecta</taxon>
        <taxon>Pterygota</taxon>
        <taxon>Neoptera</taxon>
        <taxon>Endopterygota</taxon>
        <taxon>Diptera</taxon>
        <taxon>Brachycera</taxon>
        <taxon>Muscomorpha</taxon>
        <taxon>Hippoboscoidea</taxon>
        <taxon>Glossinidae</taxon>
        <taxon>Glossina</taxon>
    </lineage>
</organism>
<dbReference type="GO" id="GO:0005739">
    <property type="term" value="C:mitochondrion"/>
    <property type="evidence" value="ECO:0007669"/>
    <property type="project" value="TreeGrafter"/>
</dbReference>
<dbReference type="PROSITE" id="PS50989">
    <property type="entry name" value="COA_CT_CTER"/>
    <property type="match status" value="1"/>
</dbReference>
<dbReference type="PANTHER" id="PTHR22855:SF13">
    <property type="entry name" value="METHYLCROTONOYL-COA CARBOXYLASE BETA CHAIN, MITOCHONDRIAL"/>
    <property type="match status" value="1"/>
</dbReference>
<dbReference type="InterPro" id="IPR011762">
    <property type="entry name" value="COA_CT_N"/>
</dbReference>
<dbReference type="EC" id="6.4.1.4" evidence="3"/>
<proteinExistence type="inferred from homology"/>
<name>A0A1A9WNW0_9MUSC</name>
<reference evidence="11" key="2">
    <citation type="submission" date="2020-05" db="UniProtKB">
        <authorList>
            <consortium name="EnsemblMetazoa"/>
        </authorList>
    </citation>
    <scope>IDENTIFICATION</scope>
    <source>
        <strain evidence="11">IAEA</strain>
    </source>
</reference>
<protein>
    <recommendedName>
        <fullName evidence="8">Probable methylcrotonoyl-CoA carboxylase beta chain, mitochondrial</fullName>
        <ecNumber evidence="3">6.4.1.4</ecNumber>
    </recommendedName>
    <alternativeName>
        <fullName evidence="6">3-methylcrotonyl-CoA carboxylase 2</fullName>
    </alternativeName>
    <alternativeName>
        <fullName evidence="4">3-methylcrotonyl-CoA carboxylase non-biotin-containing subunit</fullName>
    </alternativeName>
    <alternativeName>
        <fullName evidence="5">3-methylcrotonyl-CoA:carbon dioxide ligase subunit beta</fullName>
    </alternativeName>
</protein>
<dbReference type="STRING" id="37001.A0A1A9WNW0"/>
<dbReference type="Proteomes" id="UP000091820">
    <property type="component" value="Unassembled WGS sequence"/>
</dbReference>